<gene>
    <name evidence="2" type="ORF">PXEA_LOCUS1956</name>
</gene>
<dbReference type="Proteomes" id="UP000784294">
    <property type="component" value="Unassembled WGS sequence"/>
</dbReference>
<dbReference type="PANTHER" id="PTHR47385:SF14">
    <property type="entry name" value="TRANSGELIN"/>
    <property type="match status" value="1"/>
</dbReference>
<dbReference type="Pfam" id="PF00307">
    <property type="entry name" value="CH"/>
    <property type="match status" value="1"/>
</dbReference>
<sequence length="221" mass="24714">MAAHFRAEKSGFAREVQKTLKNKFDPHTAAKTITWIGALEPLVPNLPAHVLEAVGQLPKNADTIDSPDYFAYLKSGFVLGYLMACLDEARGKQLTKDKAWTVAVNPVFEATKQRERIGLFLNFARAYGVSSACLFQTDQLYESTDLAQVIICLASLGSEAQAKPDYRGPEKFWIQKHRENRRLFTEEQMSDGRKAIGLMNANLLDSTKVNIGARRHITGMH</sequence>
<dbReference type="Gene3D" id="1.10.418.10">
    <property type="entry name" value="Calponin-like domain"/>
    <property type="match status" value="1"/>
</dbReference>
<dbReference type="SUPFAM" id="SSF47576">
    <property type="entry name" value="Calponin-homology domain, CH-domain"/>
    <property type="match status" value="1"/>
</dbReference>
<dbReference type="InterPro" id="IPR001715">
    <property type="entry name" value="CH_dom"/>
</dbReference>
<comment type="caution">
    <text evidence="2">The sequence shown here is derived from an EMBL/GenBank/DDBJ whole genome shotgun (WGS) entry which is preliminary data.</text>
</comment>
<dbReference type="InterPro" id="IPR050606">
    <property type="entry name" value="Calponin-like"/>
</dbReference>
<protein>
    <recommendedName>
        <fullName evidence="1">Calponin-homology (CH) domain-containing protein</fullName>
    </recommendedName>
</protein>
<dbReference type="GO" id="GO:0015629">
    <property type="term" value="C:actin cytoskeleton"/>
    <property type="evidence" value="ECO:0007669"/>
    <property type="project" value="TreeGrafter"/>
</dbReference>
<keyword evidence="3" id="KW-1185">Reference proteome</keyword>
<accession>A0A448WCN4</accession>
<organism evidence="2 3">
    <name type="scientific">Protopolystoma xenopodis</name>
    <dbReference type="NCBI Taxonomy" id="117903"/>
    <lineage>
        <taxon>Eukaryota</taxon>
        <taxon>Metazoa</taxon>
        <taxon>Spiralia</taxon>
        <taxon>Lophotrochozoa</taxon>
        <taxon>Platyhelminthes</taxon>
        <taxon>Monogenea</taxon>
        <taxon>Polyopisthocotylea</taxon>
        <taxon>Polystomatidea</taxon>
        <taxon>Polystomatidae</taxon>
        <taxon>Protopolystoma</taxon>
    </lineage>
</organism>
<dbReference type="AlphaFoldDB" id="A0A448WCN4"/>
<dbReference type="InterPro" id="IPR036872">
    <property type="entry name" value="CH_dom_sf"/>
</dbReference>
<dbReference type="OrthoDB" id="21595at2759"/>
<dbReference type="GO" id="GO:0051015">
    <property type="term" value="F:actin filament binding"/>
    <property type="evidence" value="ECO:0007669"/>
    <property type="project" value="TreeGrafter"/>
</dbReference>
<feature type="domain" description="Calponin-homology (CH)" evidence="1">
    <location>
        <begin position="68"/>
        <end position="160"/>
    </location>
</feature>
<proteinExistence type="predicted"/>
<dbReference type="EMBL" id="CAAALY010004178">
    <property type="protein sequence ID" value="VEL08516.1"/>
    <property type="molecule type" value="Genomic_DNA"/>
</dbReference>
<name>A0A448WCN4_9PLAT</name>
<dbReference type="PANTHER" id="PTHR47385">
    <property type="entry name" value="CALPONIN"/>
    <property type="match status" value="1"/>
</dbReference>
<dbReference type="GO" id="GO:0007015">
    <property type="term" value="P:actin filament organization"/>
    <property type="evidence" value="ECO:0007669"/>
    <property type="project" value="TreeGrafter"/>
</dbReference>
<evidence type="ECO:0000313" key="2">
    <source>
        <dbReference type="EMBL" id="VEL08516.1"/>
    </source>
</evidence>
<reference evidence="2" key="1">
    <citation type="submission" date="2018-11" db="EMBL/GenBank/DDBJ databases">
        <authorList>
            <consortium name="Pathogen Informatics"/>
        </authorList>
    </citation>
    <scope>NUCLEOTIDE SEQUENCE</scope>
</reference>
<evidence type="ECO:0000313" key="3">
    <source>
        <dbReference type="Proteomes" id="UP000784294"/>
    </source>
</evidence>
<evidence type="ECO:0000259" key="1">
    <source>
        <dbReference type="Pfam" id="PF00307"/>
    </source>
</evidence>